<dbReference type="InterPro" id="IPR027417">
    <property type="entry name" value="P-loop_NTPase"/>
</dbReference>
<comment type="similarity">
    <text evidence="1">Belongs to the ABC transporter superfamily.</text>
</comment>
<dbReference type="PANTHER" id="PTHR43820:SF4">
    <property type="entry name" value="HIGH-AFFINITY BRANCHED-CHAIN AMINO ACID TRANSPORT ATP-BINDING PROTEIN LIVF"/>
    <property type="match status" value="1"/>
</dbReference>
<dbReference type="PROSITE" id="PS50893">
    <property type="entry name" value="ABC_TRANSPORTER_2"/>
    <property type="match status" value="1"/>
</dbReference>
<feature type="domain" description="ABC transporter" evidence="6">
    <location>
        <begin position="9"/>
        <end position="241"/>
    </location>
</feature>
<dbReference type="SUPFAM" id="SSF52540">
    <property type="entry name" value="P-loop containing nucleoside triphosphate hydrolases"/>
    <property type="match status" value="1"/>
</dbReference>
<evidence type="ECO:0000256" key="4">
    <source>
        <dbReference type="ARBA" id="ARBA00022840"/>
    </source>
</evidence>
<dbReference type="RefSeq" id="WP_015555926.1">
    <property type="nucleotide sequence ID" value="NC_021038.1"/>
</dbReference>
<dbReference type="InterPro" id="IPR003593">
    <property type="entry name" value="AAA+_ATPase"/>
</dbReference>
<evidence type="ECO:0000256" key="2">
    <source>
        <dbReference type="ARBA" id="ARBA00022448"/>
    </source>
</evidence>
<dbReference type="PROSITE" id="PS00211">
    <property type="entry name" value="ABC_TRANSPORTER_1"/>
    <property type="match status" value="1"/>
</dbReference>
<keyword evidence="8" id="KW-1185">Reference proteome</keyword>
<gene>
    <name evidence="7" type="ORF">SY1_02620</name>
</gene>
<dbReference type="Pfam" id="PF00005">
    <property type="entry name" value="ABC_tran"/>
    <property type="match status" value="1"/>
</dbReference>
<evidence type="ECO:0000256" key="3">
    <source>
        <dbReference type="ARBA" id="ARBA00022741"/>
    </source>
</evidence>
<dbReference type="GO" id="GO:0005524">
    <property type="term" value="F:ATP binding"/>
    <property type="evidence" value="ECO:0007669"/>
    <property type="project" value="UniProtKB-KW"/>
</dbReference>
<dbReference type="CDD" id="cd03224">
    <property type="entry name" value="ABC_TM1139_LivF_branched"/>
    <property type="match status" value="1"/>
</dbReference>
<dbReference type="AlphaFoldDB" id="A0AB94IVL0"/>
<keyword evidence="5" id="KW-0029">Amino-acid transport</keyword>
<dbReference type="GO" id="GO:0016887">
    <property type="term" value="F:ATP hydrolysis activity"/>
    <property type="evidence" value="ECO:0007669"/>
    <property type="project" value="InterPro"/>
</dbReference>
<keyword evidence="2" id="KW-0813">Transport</keyword>
<evidence type="ECO:0000256" key="1">
    <source>
        <dbReference type="ARBA" id="ARBA00005417"/>
    </source>
</evidence>
<keyword evidence="4 7" id="KW-0067">ATP-binding</keyword>
<dbReference type="GO" id="GO:0015807">
    <property type="term" value="P:L-amino acid transport"/>
    <property type="evidence" value="ECO:0007669"/>
    <property type="project" value="TreeGrafter"/>
</dbReference>
<dbReference type="GO" id="GO:0015658">
    <property type="term" value="F:branched-chain amino acid transmembrane transporter activity"/>
    <property type="evidence" value="ECO:0007669"/>
    <property type="project" value="TreeGrafter"/>
</dbReference>
<protein>
    <submittedName>
        <fullName evidence="7">Amino acid/amide ABC transporter ATP-binding protein 2, HAAT family (TC 3.A.1.4.-)</fullName>
    </submittedName>
</protein>
<dbReference type="InterPro" id="IPR003439">
    <property type="entry name" value="ABC_transporter-like_ATP-bd"/>
</dbReference>
<evidence type="ECO:0000313" key="7">
    <source>
        <dbReference type="EMBL" id="CBL27779.1"/>
    </source>
</evidence>
<dbReference type="SMART" id="SM00382">
    <property type="entry name" value="AAA"/>
    <property type="match status" value="1"/>
</dbReference>
<name>A0AB94IVL0_9BACT</name>
<evidence type="ECO:0000259" key="6">
    <source>
        <dbReference type="PROSITE" id="PS50893"/>
    </source>
</evidence>
<dbReference type="Gene3D" id="3.40.50.300">
    <property type="entry name" value="P-loop containing nucleotide triphosphate hydrolases"/>
    <property type="match status" value="1"/>
</dbReference>
<dbReference type="InterPro" id="IPR017871">
    <property type="entry name" value="ABC_transporter-like_CS"/>
</dbReference>
<organism evidence="7 8">
    <name type="scientific">Fretibacterium fastidiosum</name>
    <dbReference type="NCBI Taxonomy" id="651822"/>
    <lineage>
        <taxon>Bacteria</taxon>
        <taxon>Thermotogati</taxon>
        <taxon>Synergistota</taxon>
        <taxon>Synergistia</taxon>
        <taxon>Synergistales</taxon>
        <taxon>Aminobacteriaceae</taxon>
        <taxon>Fretibacterium</taxon>
    </lineage>
</organism>
<dbReference type="InterPro" id="IPR052156">
    <property type="entry name" value="BCAA_Transport_ATP-bd_LivF"/>
</dbReference>
<sequence length="243" mass="26435">MADERTPILSVQDLSVNYGAIQALRGISLDVFPGEIVAVIGANGAGKSTMMNAIMGDVPRASGRVLLEGRDLPRRSHQVVTSGVSLAPEGRRVFAPLTVLENLRMGAFPLSDRSAIEEQERKVFELFPRLLERREQYAGTLSGGEQQMLAVGRALMARPKVLLLDEPSLGLAPIIINEIFKELTVINRKLGTTILIVEQNAKKALQLSHRAYVIQTGSIVKEGASKDLLVDPEIEAVYLGGRK</sequence>
<reference evidence="7 8" key="2">
    <citation type="submission" date="2010-03" db="EMBL/GenBank/DDBJ databases">
        <authorList>
            <person name="Pajon A."/>
        </authorList>
    </citation>
    <scope>NUCLEOTIDE SEQUENCE [LARGE SCALE GENOMIC DNA]</scope>
    <source>
        <strain evidence="7 8">SGP1</strain>
    </source>
</reference>
<dbReference type="EMBL" id="FP929056">
    <property type="protein sequence ID" value="CBL27779.1"/>
    <property type="molecule type" value="Genomic_DNA"/>
</dbReference>
<accession>A0AB94IVL0</accession>
<dbReference type="Proteomes" id="UP000008957">
    <property type="component" value="Chromosome"/>
</dbReference>
<dbReference type="PANTHER" id="PTHR43820">
    <property type="entry name" value="HIGH-AFFINITY BRANCHED-CHAIN AMINO ACID TRANSPORT ATP-BINDING PROTEIN LIVF"/>
    <property type="match status" value="1"/>
</dbReference>
<dbReference type="KEGG" id="sbr:SY1_02620"/>
<proteinExistence type="inferred from homology"/>
<reference evidence="8" key="1">
    <citation type="submission" date="2010-03" db="EMBL/GenBank/DDBJ databases">
        <title>The genome sequence of Synergistetes sp. SGP1.</title>
        <authorList>
            <consortium name="metaHIT consortium -- http://www.metahit.eu/"/>
            <person name="Pajon A."/>
            <person name="Turner K."/>
            <person name="Parkhill J."/>
            <person name="Wade W."/>
            <person name="Vartoukian S."/>
        </authorList>
    </citation>
    <scope>NUCLEOTIDE SEQUENCE [LARGE SCALE GENOMIC DNA]</scope>
    <source>
        <strain evidence="8">SGP1</strain>
    </source>
</reference>
<evidence type="ECO:0000313" key="8">
    <source>
        <dbReference type="Proteomes" id="UP000008957"/>
    </source>
</evidence>
<keyword evidence="3" id="KW-0547">Nucleotide-binding</keyword>
<evidence type="ECO:0000256" key="5">
    <source>
        <dbReference type="ARBA" id="ARBA00022970"/>
    </source>
</evidence>